<feature type="transmembrane region" description="Helical" evidence="1">
    <location>
        <begin position="87"/>
        <end position="108"/>
    </location>
</feature>
<name>A0ABQ9BYF8_9ROSI</name>
<dbReference type="EMBL" id="JAPFFI010000006">
    <property type="protein sequence ID" value="KAJ6391098.1"/>
    <property type="molecule type" value="Genomic_DNA"/>
</dbReference>
<evidence type="ECO:0000313" key="2">
    <source>
        <dbReference type="EMBL" id="KAJ6391098.1"/>
    </source>
</evidence>
<keyword evidence="1" id="KW-0812">Transmembrane</keyword>
<keyword evidence="3" id="KW-1185">Reference proteome</keyword>
<reference evidence="2" key="2">
    <citation type="journal article" date="2023" name="Int. J. Mol. Sci.">
        <title>De Novo Assembly and Annotation of 11 Diverse Shrub Willow (Salix) Genomes Reveals Novel Gene Organization in Sex-Linked Regions.</title>
        <authorList>
            <person name="Hyden B."/>
            <person name="Feng K."/>
            <person name="Yates T.B."/>
            <person name="Jawdy S."/>
            <person name="Cereghino C."/>
            <person name="Smart L.B."/>
            <person name="Muchero W."/>
        </authorList>
    </citation>
    <scope>NUCLEOTIDE SEQUENCE</scope>
    <source>
        <tissue evidence="2">Shoot tip</tissue>
    </source>
</reference>
<protein>
    <submittedName>
        <fullName evidence="2">Uncharacterized protein</fullName>
    </submittedName>
</protein>
<proteinExistence type="predicted"/>
<evidence type="ECO:0000313" key="3">
    <source>
        <dbReference type="Proteomes" id="UP001141253"/>
    </source>
</evidence>
<accession>A0ABQ9BYF8</accession>
<dbReference type="Proteomes" id="UP001141253">
    <property type="component" value="Chromosome 2"/>
</dbReference>
<keyword evidence="1" id="KW-0472">Membrane</keyword>
<organism evidence="2 3">
    <name type="scientific">Salix suchowensis</name>
    <dbReference type="NCBI Taxonomy" id="1278906"/>
    <lineage>
        <taxon>Eukaryota</taxon>
        <taxon>Viridiplantae</taxon>
        <taxon>Streptophyta</taxon>
        <taxon>Embryophyta</taxon>
        <taxon>Tracheophyta</taxon>
        <taxon>Spermatophyta</taxon>
        <taxon>Magnoliopsida</taxon>
        <taxon>eudicotyledons</taxon>
        <taxon>Gunneridae</taxon>
        <taxon>Pentapetalae</taxon>
        <taxon>rosids</taxon>
        <taxon>fabids</taxon>
        <taxon>Malpighiales</taxon>
        <taxon>Salicaceae</taxon>
        <taxon>Saliceae</taxon>
        <taxon>Salix</taxon>
    </lineage>
</organism>
<evidence type="ECO:0000256" key="1">
    <source>
        <dbReference type="SAM" id="Phobius"/>
    </source>
</evidence>
<reference evidence="2" key="1">
    <citation type="submission" date="2022-10" db="EMBL/GenBank/DDBJ databases">
        <authorList>
            <person name="Hyden B.L."/>
            <person name="Feng K."/>
            <person name="Yates T."/>
            <person name="Jawdy S."/>
            <person name="Smart L.B."/>
            <person name="Muchero W."/>
        </authorList>
    </citation>
    <scope>NUCLEOTIDE SEQUENCE</scope>
    <source>
        <tissue evidence="2">Shoot tip</tissue>
    </source>
</reference>
<gene>
    <name evidence="2" type="ORF">OIU77_025154</name>
</gene>
<keyword evidence="1" id="KW-1133">Transmembrane helix</keyword>
<sequence length="124" mass="14248">MAEGKRRLIQDQSPLLVLIFPTVLQGSDLKLLLLQNQIILASTGLDLWEGWEVLHQWQLPGLGILHFLLHLVVLSLHFLTFKCMDFLMLPCMVLLAFLMGLIHLMAGIRMDFIRTMVKDNRIIT</sequence>
<comment type="caution">
    <text evidence="2">The sequence shown here is derived from an EMBL/GenBank/DDBJ whole genome shotgun (WGS) entry which is preliminary data.</text>
</comment>
<feature type="transmembrane region" description="Helical" evidence="1">
    <location>
        <begin position="62"/>
        <end position="81"/>
    </location>
</feature>